<proteinExistence type="predicted"/>
<evidence type="ECO:0000256" key="1">
    <source>
        <dbReference type="SAM" id="MobiDB-lite"/>
    </source>
</evidence>
<evidence type="ECO:0000313" key="2">
    <source>
        <dbReference type="EMBL" id="KAK3591515.1"/>
    </source>
</evidence>
<reference evidence="2" key="3">
    <citation type="submission" date="2023-05" db="EMBL/GenBank/DDBJ databases">
        <authorList>
            <person name="Smith C.H."/>
        </authorList>
    </citation>
    <scope>NUCLEOTIDE SEQUENCE</scope>
    <source>
        <strain evidence="2">CHS0354</strain>
        <tissue evidence="2">Mantle</tissue>
    </source>
</reference>
<dbReference type="AlphaFoldDB" id="A0AAE0SGB1"/>
<accession>A0AAE0SGB1</accession>
<protein>
    <submittedName>
        <fullName evidence="2">Uncharacterized protein</fullName>
    </submittedName>
</protein>
<keyword evidence="3" id="KW-1185">Reference proteome</keyword>
<evidence type="ECO:0000313" key="3">
    <source>
        <dbReference type="Proteomes" id="UP001195483"/>
    </source>
</evidence>
<comment type="caution">
    <text evidence="2">The sequence shown here is derived from an EMBL/GenBank/DDBJ whole genome shotgun (WGS) entry which is preliminary data.</text>
</comment>
<reference evidence="2" key="2">
    <citation type="journal article" date="2021" name="Genome Biol. Evol.">
        <title>Developing a high-quality reference genome for a parasitic bivalve with doubly uniparental inheritance (Bivalvia: Unionida).</title>
        <authorList>
            <person name="Smith C.H."/>
        </authorList>
    </citation>
    <scope>NUCLEOTIDE SEQUENCE</scope>
    <source>
        <strain evidence="2">CHS0354</strain>
        <tissue evidence="2">Mantle</tissue>
    </source>
</reference>
<reference evidence="2" key="1">
    <citation type="journal article" date="2021" name="Genome Biol. Evol.">
        <title>A High-Quality Reference Genome for a Parasitic Bivalve with Doubly Uniparental Inheritance (Bivalvia: Unionida).</title>
        <authorList>
            <person name="Smith C.H."/>
        </authorList>
    </citation>
    <scope>NUCLEOTIDE SEQUENCE</scope>
    <source>
        <strain evidence="2">CHS0354</strain>
    </source>
</reference>
<dbReference type="Proteomes" id="UP001195483">
    <property type="component" value="Unassembled WGS sequence"/>
</dbReference>
<organism evidence="2 3">
    <name type="scientific">Potamilus streckersoni</name>
    <dbReference type="NCBI Taxonomy" id="2493646"/>
    <lineage>
        <taxon>Eukaryota</taxon>
        <taxon>Metazoa</taxon>
        <taxon>Spiralia</taxon>
        <taxon>Lophotrochozoa</taxon>
        <taxon>Mollusca</taxon>
        <taxon>Bivalvia</taxon>
        <taxon>Autobranchia</taxon>
        <taxon>Heteroconchia</taxon>
        <taxon>Palaeoheterodonta</taxon>
        <taxon>Unionida</taxon>
        <taxon>Unionoidea</taxon>
        <taxon>Unionidae</taxon>
        <taxon>Ambleminae</taxon>
        <taxon>Lampsilini</taxon>
        <taxon>Potamilus</taxon>
    </lineage>
</organism>
<gene>
    <name evidence="2" type="ORF">CHS0354_031623</name>
</gene>
<name>A0AAE0SGB1_9BIVA</name>
<dbReference type="EMBL" id="JAEAOA010001888">
    <property type="protein sequence ID" value="KAK3591515.1"/>
    <property type="molecule type" value="Genomic_DNA"/>
</dbReference>
<feature type="region of interest" description="Disordered" evidence="1">
    <location>
        <begin position="1"/>
        <end position="21"/>
    </location>
</feature>
<sequence length="221" mass="24955">MIATKQSAHTEKDTGNTIIPNISHPIAWQGKTHKDMNGTEVNKPKTIIPVESTLFNSHLPGPSKRITGSHPVECHYGNNTDKTSTILIQHISCSASTGTTSTYSRVVIQPTKMKSIFLVPFILLYVQSGTAVMTVPTDSELVWLKDVTRNLKTHKRLLVDVDLPHELTFHLKRGSHALTLNLKRNHGIDPNTDIYVVRNWKDSRKFVEKTRNLRNEVYPWA</sequence>